<organism evidence="1">
    <name type="scientific">Tanacetum cinerariifolium</name>
    <name type="common">Dalmatian daisy</name>
    <name type="synonym">Chrysanthemum cinerariifolium</name>
    <dbReference type="NCBI Taxonomy" id="118510"/>
    <lineage>
        <taxon>Eukaryota</taxon>
        <taxon>Viridiplantae</taxon>
        <taxon>Streptophyta</taxon>
        <taxon>Embryophyta</taxon>
        <taxon>Tracheophyta</taxon>
        <taxon>Spermatophyta</taxon>
        <taxon>Magnoliopsida</taxon>
        <taxon>eudicotyledons</taxon>
        <taxon>Gunneridae</taxon>
        <taxon>Pentapetalae</taxon>
        <taxon>asterids</taxon>
        <taxon>campanulids</taxon>
        <taxon>Asterales</taxon>
        <taxon>Asteraceae</taxon>
        <taxon>Asteroideae</taxon>
        <taxon>Anthemideae</taxon>
        <taxon>Anthemidinae</taxon>
        <taxon>Tanacetum</taxon>
    </lineage>
</organism>
<name>A0A699S527_TANCI</name>
<feature type="non-terminal residue" evidence="1">
    <location>
        <position position="222"/>
    </location>
</feature>
<comment type="caution">
    <text evidence="1">The sequence shown here is derived from an EMBL/GenBank/DDBJ whole genome shotgun (WGS) entry which is preliminary data.</text>
</comment>
<evidence type="ECO:0000313" key="1">
    <source>
        <dbReference type="EMBL" id="GFC92589.1"/>
    </source>
</evidence>
<sequence>MISFHFVKNLKDLFTSFDQYLIDEVSEVQKIFKQMEMVVEQHCAEKTEFQNKMENVLKENDRLLTHALGVEIVNIVVNDCMNVNYLTVDACEQCVTTESELKTDFIKKENYDIDNVSSSESAPTFAELFDTNELKAQIQEKDTVILKLKEKIKSSSADVKERNVASKVEDIEKQNLELVHRVTKLTAKHNHLNQTYKQLFDSIKSLRVQSKEQCDDLIHKVN</sequence>
<proteinExistence type="predicted"/>
<gene>
    <name evidence="1" type="ORF">Tci_864559</name>
</gene>
<dbReference type="AlphaFoldDB" id="A0A699S527"/>
<evidence type="ECO:0008006" key="2">
    <source>
        <dbReference type="Google" id="ProtNLM"/>
    </source>
</evidence>
<accession>A0A699S527</accession>
<dbReference type="EMBL" id="BKCJ011138336">
    <property type="protein sequence ID" value="GFC92589.1"/>
    <property type="molecule type" value="Genomic_DNA"/>
</dbReference>
<reference evidence="1" key="1">
    <citation type="journal article" date="2019" name="Sci. Rep.">
        <title>Draft genome of Tanacetum cinerariifolium, the natural source of mosquito coil.</title>
        <authorList>
            <person name="Yamashiro T."/>
            <person name="Shiraishi A."/>
            <person name="Satake H."/>
            <person name="Nakayama K."/>
        </authorList>
    </citation>
    <scope>NUCLEOTIDE SEQUENCE</scope>
</reference>
<protein>
    <recommendedName>
        <fullName evidence="2">Pyruvate, phosphate dikinase regulatory protein, chloroplastic</fullName>
    </recommendedName>
</protein>